<feature type="transmembrane region" description="Helical" evidence="1">
    <location>
        <begin position="105"/>
        <end position="125"/>
    </location>
</feature>
<dbReference type="PANTHER" id="PTHR36367:SF2">
    <property type="entry name" value="TRANSMEMBRANE PROTEIN"/>
    <property type="match status" value="1"/>
</dbReference>
<reference evidence="2" key="1">
    <citation type="journal article" date="2013" name="J. Plant Res.">
        <title>Effect of fungi and light on seed germination of three Opuntia species from semiarid lands of central Mexico.</title>
        <authorList>
            <person name="Delgado-Sanchez P."/>
            <person name="Jimenez-Bremont J.F."/>
            <person name="Guerrero-Gonzalez Mde L."/>
            <person name="Flores J."/>
        </authorList>
    </citation>
    <scope>NUCLEOTIDE SEQUENCE</scope>
    <source>
        <tissue evidence="2">Cladode</tissue>
    </source>
</reference>
<name>A0A7C9CY85_OPUST</name>
<accession>A0A7C9CY85</accession>
<evidence type="ECO:0000256" key="1">
    <source>
        <dbReference type="SAM" id="Phobius"/>
    </source>
</evidence>
<proteinExistence type="predicted"/>
<reference evidence="2" key="2">
    <citation type="submission" date="2020-07" db="EMBL/GenBank/DDBJ databases">
        <authorList>
            <person name="Vera ALvarez R."/>
            <person name="Arias-Moreno D.M."/>
            <person name="Jimenez-Jacinto V."/>
            <person name="Jimenez-Bremont J.F."/>
            <person name="Swaminathan K."/>
            <person name="Moose S.P."/>
            <person name="Guerrero-Gonzalez M.L."/>
            <person name="Marino-Ramirez L."/>
            <person name="Landsman D."/>
            <person name="Rodriguez-Kessler M."/>
            <person name="Delgado-Sanchez P."/>
        </authorList>
    </citation>
    <scope>NUCLEOTIDE SEQUENCE</scope>
    <source>
        <tissue evidence="2">Cladode</tissue>
    </source>
</reference>
<feature type="transmembrane region" description="Helical" evidence="1">
    <location>
        <begin position="20"/>
        <end position="48"/>
    </location>
</feature>
<dbReference type="PANTHER" id="PTHR36367">
    <property type="entry name" value="TRANSMEMBRANE PROTEIN"/>
    <property type="match status" value="1"/>
</dbReference>
<organism evidence="2">
    <name type="scientific">Opuntia streptacantha</name>
    <name type="common">Prickly pear cactus</name>
    <name type="synonym">Opuntia cardona</name>
    <dbReference type="NCBI Taxonomy" id="393608"/>
    <lineage>
        <taxon>Eukaryota</taxon>
        <taxon>Viridiplantae</taxon>
        <taxon>Streptophyta</taxon>
        <taxon>Embryophyta</taxon>
        <taxon>Tracheophyta</taxon>
        <taxon>Spermatophyta</taxon>
        <taxon>Magnoliopsida</taxon>
        <taxon>eudicotyledons</taxon>
        <taxon>Gunneridae</taxon>
        <taxon>Pentapetalae</taxon>
        <taxon>Caryophyllales</taxon>
        <taxon>Cactineae</taxon>
        <taxon>Cactaceae</taxon>
        <taxon>Opuntioideae</taxon>
        <taxon>Opuntia</taxon>
    </lineage>
</organism>
<keyword evidence="1" id="KW-0812">Transmembrane</keyword>
<sequence>MAIRLSQGDEGNNPKKLSELGVVMIKGAPIVGLTGGAVCLVSILWAVFGRMDSGFGSLTDSWNYLLGYLGSERFAYAFIWDIVLYSIFQPRLIGENFENVEEDRVGLVNSLGYIPVVGLVAYLLFLKREEELYMVE</sequence>
<evidence type="ECO:0000313" key="2">
    <source>
        <dbReference type="EMBL" id="MBA4628567.1"/>
    </source>
</evidence>
<dbReference type="EMBL" id="GISG01066499">
    <property type="protein sequence ID" value="MBA4628567.1"/>
    <property type="molecule type" value="Transcribed_RNA"/>
</dbReference>
<keyword evidence="1" id="KW-0472">Membrane</keyword>
<protein>
    <submittedName>
        <fullName evidence="2">Uncharacterized protein</fullName>
    </submittedName>
</protein>
<dbReference type="EMBL" id="GISG01066497">
    <property type="protein sequence ID" value="MBA4628565.1"/>
    <property type="molecule type" value="Transcribed_RNA"/>
</dbReference>
<keyword evidence="1" id="KW-1133">Transmembrane helix</keyword>
<dbReference type="AlphaFoldDB" id="A0A7C9CY85"/>